<feature type="transmembrane region" description="Helical" evidence="2">
    <location>
        <begin position="330"/>
        <end position="350"/>
    </location>
</feature>
<sequence>MTERSAWTAYAVESALLVLDAGRDLQVALGDLAQRDFAADRLAIIAESRVGGLDELRPQGFEALASPVQAERTEAVESGLDAVLSQLGMANVLLAAGRAVGEEDEPAEAGALTPALGALKKTADVLRQHDEDGTSPRQGFGPSGDAPAASTAELQDRVRRILDLLSMRSAQVATKSFAAIPGLTPKPVQELWEQIGTHLKPGRIVARFLRLGLRAFEAALDVLGRLVPAASLASVRDQVHDLSDRLASDEPAPAVMRWVIGADRVRQEADQVLAADGLDGARLGQTASTLDALSVRFGKVMDVADGIAIAIGLLASALAFFPIAVAAAHIPMAVAGAYLLLVAVVVLIAMDYADSHAGLGLVDGVRVIVLRLAEVTP</sequence>
<organism evidence="3 4">
    <name type="scientific">Streptomyces violaceus</name>
    <name type="common">Streptomyces venezuelae</name>
    <dbReference type="NCBI Taxonomy" id="1936"/>
    <lineage>
        <taxon>Bacteria</taxon>
        <taxon>Bacillati</taxon>
        <taxon>Actinomycetota</taxon>
        <taxon>Actinomycetes</taxon>
        <taxon>Kitasatosporales</taxon>
        <taxon>Streptomycetaceae</taxon>
        <taxon>Streptomyces</taxon>
    </lineage>
</organism>
<feature type="transmembrane region" description="Helical" evidence="2">
    <location>
        <begin position="303"/>
        <end position="324"/>
    </location>
</feature>
<gene>
    <name evidence="3" type="ORF">OHB29_05980</name>
</gene>
<keyword evidence="2" id="KW-1133">Transmembrane helix</keyword>
<protein>
    <recommendedName>
        <fullName evidence="5">Integral membrane protein</fullName>
    </recommendedName>
</protein>
<feature type="region of interest" description="Disordered" evidence="1">
    <location>
        <begin position="126"/>
        <end position="152"/>
    </location>
</feature>
<keyword evidence="2" id="KW-0472">Membrane</keyword>
<evidence type="ECO:0000313" key="4">
    <source>
        <dbReference type="Proteomes" id="UP001341259"/>
    </source>
</evidence>
<keyword evidence="4" id="KW-1185">Reference proteome</keyword>
<dbReference type="EMBL" id="CP107906">
    <property type="protein sequence ID" value="WUG92601.1"/>
    <property type="molecule type" value="Genomic_DNA"/>
</dbReference>
<reference evidence="3 4" key="1">
    <citation type="submission" date="2022-10" db="EMBL/GenBank/DDBJ databases">
        <title>The complete genomes of actinobacterial strains from the NBC collection.</title>
        <authorList>
            <person name="Joergensen T.S."/>
            <person name="Alvarez Arevalo M."/>
            <person name="Sterndorff E.B."/>
            <person name="Faurdal D."/>
            <person name="Vuksanovic O."/>
            <person name="Mourched A.-S."/>
            <person name="Charusanti P."/>
            <person name="Shaw S."/>
            <person name="Blin K."/>
            <person name="Weber T."/>
        </authorList>
    </citation>
    <scope>NUCLEOTIDE SEQUENCE [LARGE SCALE GENOMIC DNA]</scope>
    <source>
        <strain evidence="3 4">NBC_00456</strain>
    </source>
</reference>
<dbReference type="Proteomes" id="UP001341259">
    <property type="component" value="Chromosome"/>
</dbReference>
<evidence type="ECO:0000256" key="1">
    <source>
        <dbReference type="SAM" id="MobiDB-lite"/>
    </source>
</evidence>
<name>A0ABZ1NLK3_STRVL</name>
<accession>A0ABZ1NLK3</accession>
<keyword evidence="2" id="KW-0812">Transmembrane</keyword>
<evidence type="ECO:0008006" key="5">
    <source>
        <dbReference type="Google" id="ProtNLM"/>
    </source>
</evidence>
<proteinExistence type="predicted"/>
<dbReference type="RefSeq" id="WP_328337016.1">
    <property type="nucleotide sequence ID" value="NZ_CP107906.1"/>
</dbReference>
<evidence type="ECO:0000313" key="3">
    <source>
        <dbReference type="EMBL" id="WUG92601.1"/>
    </source>
</evidence>
<evidence type="ECO:0000256" key="2">
    <source>
        <dbReference type="SAM" id="Phobius"/>
    </source>
</evidence>